<protein>
    <submittedName>
        <fullName evidence="2">Uncharacterized protein</fullName>
    </submittedName>
</protein>
<keyword evidence="3" id="KW-1185">Reference proteome</keyword>
<evidence type="ECO:0000256" key="1">
    <source>
        <dbReference type="SAM" id="MobiDB-lite"/>
    </source>
</evidence>
<evidence type="ECO:0000313" key="2">
    <source>
        <dbReference type="EMBL" id="KWZ38489.1"/>
    </source>
</evidence>
<accession>A0ABR5T5L3</accession>
<sequence length="173" mass="17671">MGSSISTSGGSSVTSVSATDSNSRTNADSKAPAHQIQRKQSDGALSGLMPLAKRGTVGELQNAAAAAFAATTGASPALVDAAHDNPAMAELREQPMTSENLTELCRMETEAARNSDQSIWQNRLAASGIADMGRHAAAQITGLHASLGRDGAAKTHVEGGWNVHEDVIGVHGG</sequence>
<organism evidence="2 3">
    <name type="scientific">Burkholderia savannae</name>
    <dbReference type="NCBI Taxonomy" id="1637837"/>
    <lineage>
        <taxon>Bacteria</taxon>
        <taxon>Pseudomonadati</taxon>
        <taxon>Pseudomonadota</taxon>
        <taxon>Betaproteobacteria</taxon>
        <taxon>Burkholderiales</taxon>
        <taxon>Burkholderiaceae</taxon>
        <taxon>Burkholderia</taxon>
        <taxon>pseudomallei group</taxon>
    </lineage>
</organism>
<feature type="region of interest" description="Disordered" evidence="1">
    <location>
        <begin position="1"/>
        <end position="47"/>
    </location>
</feature>
<dbReference type="Proteomes" id="UP000070255">
    <property type="component" value="Unassembled WGS sequence"/>
</dbReference>
<proteinExistence type="predicted"/>
<reference evidence="2 3" key="1">
    <citation type="submission" date="2015-11" db="EMBL/GenBank/DDBJ databases">
        <authorList>
            <person name="Sahl J."/>
            <person name="Wagner D."/>
            <person name="Keim P."/>
        </authorList>
    </citation>
    <scope>NUCLEOTIDE SEQUENCE [LARGE SCALE GENOMIC DNA]</scope>
    <source>
        <strain evidence="2 3">BDU18</strain>
    </source>
</reference>
<evidence type="ECO:0000313" key="3">
    <source>
        <dbReference type="Proteomes" id="UP000070255"/>
    </source>
</evidence>
<name>A0ABR5T5L3_9BURK</name>
<dbReference type="EMBL" id="LNJQ01000004">
    <property type="protein sequence ID" value="KWZ38489.1"/>
    <property type="molecule type" value="Genomic_DNA"/>
</dbReference>
<gene>
    <name evidence="2" type="ORF">WS72_27025</name>
</gene>
<comment type="caution">
    <text evidence="2">The sequence shown here is derived from an EMBL/GenBank/DDBJ whole genome shotgun (WGS) entry which is preliminary data.</text>
</comment>
<feature type="compositionally biased region" description="Low complexity" evidence="1">
    <location>
        <begin position="1"/>
        <end position="23"/>
    </location>
</feature>
<dbReference type="RefSeq" id="WP_060822897.1">
    <property type="nucleotide sequence ID" value="NZ_LNJQ01000004.1"/>
</dbReference>